<dbReference type="InterPro" id="IPR007016">
    <property type="entry name" value="O-antigen_ligase-rel_domated"/>
</dbReference>
<feature type="transmembrane region" description="Helical" evidence="5">
    <location>
        <begin position="445"/>
        <end position="467"/>
    </location>
</feature>
<feature type="domain" description="O-antigen ligase-related" evidence="6">
    <location>
        <begin position="268"/>
        <end position="418"/>
    </location>
</feature>
<feature type="transmembrane region" description="Helical" evidence="5">
    <location>
        <begin position="358"/>
        <end position="380"/>
    </location>
</feature>
<proteinExistence type="predicted"/>
<feature type="transmembrane region" description="Helical" evidence="5">
    <location>
        <begin position="140"/>
        <end position="159"/>
    </location>
</feature>
<comment type="subcellular location">
    <subcellularLocation>
        <location evidence="1">Membrane</location>
        <topology evidence="1">Multi-pass membrane protein</topology>
    </subcellularLocation>
</comment>
<feature type="transmembrane region" description="Helical" evidence="5">
    <location>
        <begin position="25"/>
        <end position="49"/>
    </location>
</feature>
<feature type="transmembrane region" description="Helical" evidence="5">
    <location>
        <begin position="88"/>
        <end position="106"/>
    </location>
</feature>
<dbReference type="PANTHER" id="PTHR37422:SF13">
    <property type="entry name" value="LIPOPOLYSACCHARIDE BIOSYNTHESIS PROTEIN PA4999-RELATED"/>
    <property type="match status" value="1"/>
</dbReference>
<evidence type="ECO:0000256" key="1">
    <source>
        <dbReference type="ARBA" id="ARBA00004141"/>
    </source>
</evidence>
<dbReference type="Pfam" id="PF04932">
    <property type="entry name" value="Wzy_C"/>
    <property type="match status" value="1"/>
</dbReference>
<keyword evidence="3 5" id="KW-1133">Transmembrane helix</keyword>
<feature type="transmembrane region" description="Helical" evidence="5">
    <location>
        <begin position="306"/>
        <end position="323"/>
    </location>
</feature>
<protein>
    <recommendedName>
        <fullName evidence="6">O-antigen ligase-related domain-containing protein</fullName>
    </recommendedName>
</protein>
<keyword evidence="2 5" id="KW-0812">Transmembrane</keyword>
<feature type="transmembrane region" description="Helical" evidence="5">
    <location>
        <begin position="401"/>
        <end position="425"/>
    </location>
</feature>
<evidence type="ECO:0000256" key="2">
    <source>
        <dbReference type="ARBA" id="ARBA00022692"/>
    </source>
</evidence>
<organism evidence="7">
    <name type="scientific">hydrothermal vent metagenome</name>
    <dbReference type="NCBI Taxonomy" id="652676"/>
    <lineage>
        <taxon>unclassified sequences</taxon>
        <taxon>metagenomes</taxon>
        <taxon>ecological metagenomes</taxon>
    </lineage>
</organism>
<sequence length="502" mass="54588">MTSSMVSNTASQQTSSIHWKLGTGILTGTALLSGLLISQPLLTCALILLIGGGWILFRYPLLTIPVVLFLMYSNIAVVAMNFHNVPGIVTKAVPALLGWPLLYSLVIRREGIVIGPSFIWILGFGIIQLIGTLFSARPEISWDSLQTFLLEGIVLYLLITNLVRTPSQLRHATWGLLIAGCLMGGVPLLQQVTGNFDNEYGGFAQTGGEPGFGTGQVTVAGEINQKRLSGPIGEKNRYAQVMLMLIPLGLYRMRHEKKKWLKLLAFVAMTLASVGALLAFSRSTMLVIGLVILFAACMGYVNTKRVLLGGIICLMLLLLTPQYRTRMASLANLGVLASSGQHSSADGALKGRATEMGAAALVFLDYPLVGVGPGMFKYVSREYGERIGYRALKDQRQAHNLLLGVAAETGLPGLVCLLAVFWVIVSNLNRAYHSLRYSSPVLAETAIAFCLVIVAYFGSGLFLHFAFIRYFWMMIALADCCTLILLQHQKTNNTPQHFVASI</sequence>
<accession>A0A3B1DNL9</accession>
<dbReference type="InterPro" id="IPR051533">
    <property type="entry name" value="WaaL-like"/>
</dbReference>
<feature type="transmembrane region" description="Helical" evidence="5">
    <location>
        <begin position="260"/>
        <end position="279"/>
    </location>
</feature>
<name>A0A3B1DNL9_9ZZZZ</name>
<evidence type="ECO:0000313" key="7">
    <source>
        <dbReference type="EMBL" id="VAX38453.1"/>
    </source>
</evidence>
<feature type="transmembrane region" description="Helical" evidence="5">
    <location>
        <begin position="285"/>
        <end position="301"/>
    </location>
</feature>
<dbReference type="AlphaFoldDB" id="A0A3B1DNL9"/>
<feature type="transmembrane region" description="Helical" evidence="5">
    <location>
        <begin position="113"/>
        <end position="134"/>
    </location>
</feature>
<gene>
    <name evidence="7" type="ORF">MNBD_PLANCTO02-1031</name>
</gene>
<keyword evidence="4 5" id="KW-0472">Membrane</keyword>
<dbReference type="EMBL" id="UOGL01000206">
    <property type="protein sequence ID" value="VAX38453.1"/>
    <property type="molecule type" value="Genomic_DNA"/>
</dbReference>
<dbReference type="GO" id="GO:0016020">
    <property type="term" value="C:membrane"/>
    <property type="evidence" value="ECO:0007669"/>
    <property type="project" value="UniProtKB-SubCell"/>
</dbReference>
<evidence type="ECO:0000259" key="6">
    <source>
        <dbReference type="Pfam" id="PF04932"/>
    </source>
</evidence>
<feature type="transmembrane region" description="Helical" evidence="5">
    <location>
        <begin position="61"/>
        <end position="82"/>
    </location>
</feature>
<evidence type="ECO:0000256" key="3">
    <source>
        <dbReference type="ARBA" id="ARBA00022989"/>
    </source>
</evidence>
<reference evidence="7" key="1">
    <citation type="submission" date="2018-06" db="EMBL/GenBank/DDBJ databases">
        <authorList>
            <person name="Zhirakovskaya E."/>
        </authorList>
    </citation>
    <scope>NUCLEOTIDE SEQUENCE</scope>
</reference>
<dbReference type="PANTHER" id="PTHR37422">
    <property type="entry name" value="TEICHURONIC ACID BIOSYNTHESIS PROTEIN TUAE"/>
    <property type="match status" value="1"/>
</dbReference>
<evidence type="ECO:0000256" key="4">
    <source>
        <dbReference type="ARBA" id="ARBA00023136"/>
    </source>
</evidence>
<evidence type="ECO:0000256" key="5">
    <source>
        <dbReference type="SAM" id="Phobius"/>
    </source>
</evidence>